<dbReference type="RefSeq" id="WP_036865498.1">
    <property type="nucleotide sequence ID" value="NZ_JRNS01000411.1"/>
</dbReference>
<sequence length="131" mass="14913">MIFFDYVIIDYSIPKELAPLADCMRKHQGVLVADRKAFNKVVEELEEKFCAIPKAEEKFLFKVSEGPLGVVSVHRNNIMRKCMLRIYFTPVRGMFGFDSSQESIQPVPDDGDEYYSLPEDIKSSVQKGGAK</sequence>
<gene>
    <name evidence="1" type="ORF">HMPREF0661_08285</name>
</gene>
<protein>
    <submittedName>
        <fullName evidence="1">Uncharacterized protein</fullName>
    </submittedName>
</protein>
<dbReference type="Proteomes" id="UP000029578">
    <property type="component" value="Unassembled WGS sequence"/>
</dbReference>
<comment type="caution">
    <text evidence="1">The sequence shown here is derived from an EMBL/GenBank/DDBJ whole genome shotgun (WGS) entry which is preliminary data.</text>
</comment>
<name>A0A096BUC9_9BACT</name>
<proteinExistence type="predicted"/>
<dbReference type="EMBL" id="JRNS01000411">
    <property type="protein sequence ID" value="KGF46312.1"/>
    <property type="molecule type" value="Genomic_DNA"/>
</dbReference>
<reference evidence="1 2" key="1">
    <citation type="submission" date="2014-07" db="EMBL/GenBank/DDBJ databases">
        <authorList>
            <person name="McCorrison J."/>
            <person name="Sanka R."/>
            <person name="Torralba M."/>
            <person name="Gillis M."/>
            <person name="Haft D.H."/>
            <person name="Methe B."/>
            <person name="Sutton G."/>
            <person name="Nelson K.E."/>
        </authorList>
    </citation>
    <scope>NUCLEOTIDE SEQUENCE [LARGE SCALE GENOMIC DNA]</scope>
    <source>
        <strain evidence="1 2">DNF00666</strain>
    </source>
</reference>
<evidence type="ECO:0000313" key="2">
    <source>
        <dbReference type="Proteomes" id="UP000029578"/>
    </source>
</evidence>
<accession>A0A096BUC9</accession>
<organism evidence="1 2">
    <name type="scientific">Prevotella melaninogenica DNF00666</name>
    <dbReference type="NCBI Taxonomy" id="1401073"/>
    <lineage>
        <taxon>Bacteria</taxon>
        <taxon>Pseudomonadati</taxon>
        <taxon>Bacteroidota</taxon>
        <taxon>Bacteroidia</taxon>
        <taxon>Bacteroidales</taxon>
        <taxon>Prevotellaceae</taxon>
        <taxon>Prevotella</taxon>
    </lineage>
</organism>
<evidence type="ECO:0000313" key="1">
    <source>
        <dbReference type="EMBL" id="KGF46312.1"/>
    </source>
</evidence>
<dbReference type="AlphaFoldDB" id="A0A096BUC9"/>